<proteinExistence type="predicted"/>
<evidence type="ECO:0000313" key="1">
    <source>
        <dbReference type="EMBL" id="KTB33698.1"/>
    </source>
</evidence>
<reference evidence="1 2" key="1">
    <citation type="submission" date="2015-12" db="EMBL/GenBank/DDBJ databases">
        <title>Draft genome sequence of Moniliophthora roreri, the causal agent of frosty pod rot of cacao.</title>
        <authorList>
            <person name="Aime M.C."/>
            <person name="Diaz-Valderrama J.R."/>
            <person name="Kijpornyongpan T."/>
            <person name="Phillips-Mora W."/>
        </authorList>
    </citation>
    <scope>NUCLEOTIDE SEQUENCE [LARGE SCALE GENOMIC DNA]</scope>
    <source>
        <strain evidence="1 2">MCA 2952</strain>
    </source>
</reference>
<gene>
    <name evidence="1" type="ORF">WG66_13765</name>
</gene>
<protein>
    <submittedName>
        <fullName evidence="1">Uncharacterized protein</fullName>
    </submittedName>
</protein>
<dbReference type="EMBL" id="LATX01002149">
    <property type="protein sequence ID" value="KTB33698.1"/>
    <property type="molecule type" value="Genomic_DNA"/>
</dbReference>
<name>A0A0W0FBZ3_MONRR</name>
<accession>A0A0W0FBZ3</accession>
<dbReference type="AlphaFoldDB" id="A0A0W0FBZ3"/>
<evidence type="ECO:0000313" key="2">
    <source>
        <dbReference type="Proteomes" id="UP000054988"/>
    </source>
</evidence>
<sequence length="32" mass="3753">MKRYLNQTRKHILLVGSLLLGRGLRYAMIHAE</sequence>
<dbReference type="Proteomes" id="UP000054988">
    <property type="component" value="Unassembled WGS sequence"/>
</dbReference>
<organism evidence="1 2">
    <name type="scientific">Moniliophthora roreri</name>
    <name type="common">Frosty pod rot fungus</name>
    <name type="synonym">Monilia roreri</name>
    <dbReference type="NCBI Taxonomy" id="221103"/>
    <lineage>
        <taxon>Eukaryota</taxon>
        <taxon>Fungi</taxon>
        <taxon>Dikarya</taxon>
        <taxon>Basidiomycota</taxon>
        <taxon>Agaricomycotina</taxon>
        <taxon>Agaricomycetes</taxon>
        <taxon>Agaricomycetidae</taxon>
        <taxon>Agaricales</taxon>
        <taxon>Marasmiineae</taxon>
        <taxon>Marasmiaceae</taxon>
        <taxon>Moniliophthora</taxon>
    </lineage>
</organism>
<comment type="caution">
    <text evidence="1">The sequence shown here is derived from an EMBL/GenBank/DDBJ whole genome shotgun (WGS) entry which is preliminary data.</text>
</comment>